<evidence type="ECO:0000313" key="1">
    <source>
        <dbReference type="EMBL" id="KAL0909529.1"/>
    </source>
</evidence>
<gene>
    <name evidence="1" type="ORF">M5K25_020405</name>
</gene>
<dbReference type="Proteomes" id="UP001552299">
    <property type="component" value="Unassembled WGS sequence"/>
</dbReference>
<protein>
    <submittedName>
        <fullName evidence="1">Uncharacterized protein</fullName>
    </submittedName>
</protein>
<comment type="caution">
    <text evidence="1">The sequence shown here is derived from an EMBL/GenBank/DDBJ whole genome shotgun (WGS) entry which is preliminary data.</text>
</comment>
<reference evidence="1 2" key="1">
    <citation type="journal article" date="2024" name="Plant Biotechnol. J.">
        <title>Dendrobium thyrsiflorum genome and its molecular insights into genes involved in important horticultural traits.</title>
        <authorList>
            <person name="Chen B."/>
            <person name="Wang J.Y."/>
            <person name="Zheng P.J."/>
            <person name="Li K.L."/>
            <person name="Liang Y.M."/>
            <person name="Chen X.F."/>
            <person name="Zhang C."/>
            <person name="Zhao X."/>
            <person name="He X."/>
            <person name="Zhang G.Q."/>
            <person name="Liu Z.J."/>
            <person name="Xu Q."/>
        </authorList>
    </citation>
    <scope>NUCLEOTIDE SEQUENCE [LARGE SCALE GENOMIC DNA]</scope>
    <source>
        <strain evidence="1">GZMU011</strain>
    </source>
</reference>
<dbReference type="AlphaFoldDB" id="A0ABD0U9U0"/>
<keyword evidence="2" id="KW-1185">Reference proteome</keyword>
<accession>A0ABD0U9U0</accession>
<sequence>MRFASLFDGVSRAFRDRTAFFKLVVIMAGARSFLVLSRFLDVTCSLSRNFSQPHCSSEEGLLLSKASCLLSSDSSRSSLLSSPFGSHHYCLKLSGSAVPGWLFAVQRFKLGLLPSEPSKKPPMAARACEEIIDITNGVCRQTTVSFLGLFMNLVKRIYEYLPPQYNTSATCRLDTALTSLLAI</sequence>
<proteinExistence type="predicted"/>
<evidence type="ECO:0000313" key="2">
    <source>
        <dbReference type="Proteomes" id="UP001552299"/>
    </source>
</evidence>
<name>A0ABD0U9U0_DENTH</name>
<organism evidence="1 2">
    <name type="scientific">Dendrobium thyrsiflorum</name>
    <name type="common">Pinecone-like raceme dendrobium</name>
    <name type="synonym">Orchid</name>
    <dbReference type="NCBI Taxonomy" id="117978"/>
    <lineage>
        <taxon>Eukaryota</taxon>
        <taxon>Viridiplantae</taxon>
        <taxon>Streptophyta</taxon>
        <taxon>Embryophyta</taxon>
        <taxon>Tracheophyta</taxon>
        <taxon>Spermatophyta</taxon>
        <taxon>Magnoliopsida</taxon>
        <taxon>Liliopsida</taxon>
        <taxon>Asparagales</taxon>
        <taxon>Orchidaceae</taxon>
        <taxon>Epidendroideae</taxon>
        <taxon>Malaxideae</taxon>
        <taxon>Dendrobiinae</taxon>
        <taxon>Dendrobium</taxon>
    </lineage>
</organism>
<dbReference type="EMBL" id="JANQDX010000016">
    <property type="protein sequence ID" value="KAL0909529.1"/>
    <property type="molecule type" value="Genomic_DNA"/>
</dbReference>